<dbReference type="STRING" id="298386.PBPRA2294"/>
<dbReference type="HOGENOM" id="CLU_2247522_0_0_6"/>
<accession>Q6LPU6</accession>
<evidence type="ECO:0000313" key="2">
    <source>
        <dbReference type="Proteomes" id="UP000000593"/>
    </source>
</evidence>
<evidence type="ECO:0000313" key="1">
    <source>
        <dbReference type="EMBL" id="CAG20680.1"/>
    </source>
</evidence>
<dbReference type="KEGG" id="ppr:PBPRA2294"/>
<reference evidence="2" key="1">
    <citation type="journal article" date="2005" name="Science">
        <title>Life at depth: Photobacterium profundum genome sequence and expression analysis.</title>
        <authorList>
            <person name="Vezzi A."/>
            <person name="Campanaro S."/>
            <person name="D'Angelo M."/>
            <person name="Simonato F."/>
            <person name="Vitulo N."/>
            <person name="Lauro F.M."/>
            <person name="Cestaro A."/>
            <person name="Malacrida G."/>
            <person name="Simionati B."/>
            <person name="Cannata N."/>
            <person name="Romualdi C."/>
            <person name="Bartlett D.H."/>
            <person name="Valle G."/>
        </authorList>
    </citation>
    <scope>NUCLEOTIDE SEQUENCE [LARGE SCALE GENOMIC DNA]</scope>
    <source>
        <strain evidence="2">ATCC BAA-1253 / SS9</strain>
    </source>
</reference>
<dbReference type="Proteomes" id="UP000000593">
    <property type="component" value="Chromosome 1"/>
</dbReference>
<sequence length="104" mass="11210">MLQKMSLLSELRITAACTRALITQSRAPLSSISNIAHSTFMLTSTSRTSASIAFPNCFSTELSSVISIPPTGLGDIRTCKSLDSRVPAKAGWVIFIEKTLLLVH</sequence>
<organism evidence="1 2">
    <name type="scientific">Photobacterium profundum (strain SS9)</name>
    <dbReference type="NCBI Taxonomy" id="298386"/>
    <lineage>
        <taxon>Bacteria</taxon>
        <taxon>Pseudomonadati</taxon>
        <taxon>Pseudomonadota</taxon>
        <taxon>Gammaproteobacteria</taxon>
        <taxon>Vibrionales</taxon>
        <taxon>Vibrionaceae</taxon>
        <taxon>Photobacterium</taxon>
    </lineage>
</organism>
<gene>
    <name evidence="1" type="ordered locus">PBPRA2294</name>
</gene>
<keyword evidence="2" id="KW-1185">Reference proteome</keyword>
<protein>
    <submittedName>
        <fullName evidence="1">Uncharacterized protein</fullName>
    </submittedName>
</protein>
<name>Q6LPU6_PHOPR</name>
<proteinExistence type="predicted"/>
<dbReference type="EMBL" id="CR378670">
    <property type="protein sequence ID" value="CAG20680.1"/>
    <property type="molecule type" value="Genomic_DNA"/>
</dbReference>
<dbReference type="AlphaFoldDB" id="Q6LPU6"/>